<dbReference type="EMBL" id="ML976985">
    <property type="protein sequence ID" value="KAF1959329.1"/>
    <property type="molecule type" value="Genomic_DNA"/>
</dbReference>
<dbReference type="AlphaFoldDB" id="A0A6A5U5U3"/>
<evidence type="ECO:0000259" key="2">
    <source>
        <dbReference type="PROSITE" id="PS50181"/>
    </source>
</evidence>
<dbReference type="Proteomes" id="UP000800035">
    <property type="component" value="Unassembled WGS sequence"/>
</dbReference>
<feature type="compositionally biased region" description="Basic and acidic residues" evidence="1">
    <location>
        <begin position="67"/>
        <end position="81"/>
    </location>
</feature>
<proteinExistence type="predicted"/>
<reference evidence="3" key="1">
    <citation type="journal article" date="2020" name="Stud. Mycol.">
        <title>101 Dothideomycetes genomes: a test case for predicting lifestyles and emergence of pathogens.</title>
        <authorList>
            <person name="Haridas S."/>
            <person name="Albert R."/>
            <person name="Binder M."/>
            <person name="Bloem J."/>
            <person name="Labutti K."/>
            <person name="Salamov A."/>
            <person name="Andreopoulos B."/>
            <person name="Baker S."/>
            <person name="Barry K."/>
            <person name="Bills G."/>
            <person name="Bluhm B."/>
            <person name="Cannon C."/>
            <person name="Castanera R."/>
            <person name="Culley D."/>
            <person name="Daum C."/>
            <person name="Ezra D."/>
            <person name="Gonzalez J."/>
            <person name="Henrissat B."/>
            <person name="Kuo A."/>
            <person name="Liang C."/>
            <person name="Lipzen A."/>
            <person name="Lutzoni F."/>
            <person name="Magnuson J."/>
            <person name="Mondo S."/>
            <person name="Nolan M."/>
            <person name="Ohm R."/>
            <person name="Pangilinan J."/>
            <person name="Park H.-J."/>
            <person name="Ramirez L."/>
            <person name="Alfaro M."/>
            <person name="Sun H."/>
            <person name="Tritt A."/>
            <person name="Yoshinaga Y."/>
            <person name="Zwiers L.-H."/>
            <person name="Turgeon B."/>
            <person name="Goodwin S."/>
            <person name="Spatafora J."/>
            <person name="Crous P."/>
            <person name="Grigoriev I."/>
        </authorList>
    </citation>
    <scope>NUCLEOTIDE SEQUENCE</scope>
    <source>
        <strain evidence="3">CBS 675.92</strain>
    </source>
</reference>
<keyword evidence="4" id="KW-1185">Reference proteome</keyword>
<name>A0A6A5U5U3_9PLEO</name>
<feature type="region of interest" description="Disordered" evidence="1">
    <location>
        <begin position="61"/>
        <end position="87"/>
    </location>
</feature>
<dbReference type="PROSITE" id="PS50181">
    <property type="entry name" value="FBOX"/>
    <property type="match status" value="1"/>
</dbReference>
<dbReference type="CDD" id="cd09917">
    <property type="entry name" value="F-box_SF"/>
    <property type="match status" value="1"/>
</dbReference>
<evidence type="ECO:0000256" key="1">
    <source>
        <dbReference type="SAM" id="MobiDB-lite"/>
    </source>
</evidence>
<feature type="domain" description="F-box" evidence="2">
    <location>
        <begin position="102"/>
        <end position="150"/>
    </location>
</feature>
<dbReference type="InterPro" id="IPR036047">
    <property type="entry name" value="F-box-like_dom_sf"/>
</dbReference>
<accession>A0A6A5U5U3</accession>
<sequence>MGQNFLITAPQILEILTGGKLGEILFDGTAKSLVEFLVVPVRPEETTIAEIDVANTDENQAGCTETQHTKGRTEDADDKSVRHPKRRKIQSRNVGQVKLTAKSPFSELPTELHDLVFDNLEIDDVLSLSLTSRYFWTVGRRHMQTYYLSLLGPWAGKKIVCVREDVEARDYPPGLFTKDQEEILRQSKDEDGHPMSLLHYSMEEYAEWVKFPSPYSIFGQLLDTEEYHRMARSDRSQLSDIVWQDTSRFYPSDQPWILRNLSTKEFVRSEAIAPKPEYIHGPNIDFLGFGEVVLSRTCWSTSSSINMRYDGDIHRGIWAGHSFDITTLGRHRQDSKADDWKDVSGEVATEIASIWESEYGSEWREEICKPPRCR</sequence>
<protein>
    <recommendedName>
        <fullName evidence="2">F-box domain-containing protein</fullName>
    </recommendedName>
</protein>
<evidence type="ECO:0000313" key="3">
    <source>
        <dbReference type="EMBL" id="KAF1959329.1"/>
    </source>
</evidence>
<organism evidence="3 4">
    <name type="scientific">Byssothecium circinans</name>
    <dbReference type="NCBI Taxonomy" id="147558"/>
    <lineage>
        <taxon>Eukaryota</taxon>
        <taxon>Fungi</taxon>
        <taxon>Dikarya</taxon>
        <taxon>Ascomycota</taxon>
        <taxon>Pezizomycotina</taxon>
        <taxon>Dothideomycetes</taxon>
        <taxon>Pleosporomycetidae</taxon>
        <taxon>Pleosporales</taxon>
        <taxon>Massarineae</taxon>
        <taxon>Massarinaceae</taxon>
        <taxon>Byssothecium</taxon>
    </lineage>
</organism>
<dbReference type="OrthoDB" id="2588098at2759"/>
<dbReference type="InterPro" id="IPR001810">
    <property type="entry name" value="F-box_dom"/>
</dbReference>
<evidence type="ECO:0000313" key="4">
    <source>
        <dbReference type="Proteomes" id="UP000800035"/>
    </source>
</evidence>
<gene>
    <name evidence="3" type="ORF">CC80DRAFT_440765</name>
</gene>
<dbReference type="SUPFAM" id="SSF81383">
    <property type="entry name" value="F-box domain"/>
    <property type="match status" value="1"/>
</dbReference>